<dbReference type="STRING" id="758803.SAMN05421803_11160"/>
<keyword evidence="6" id="KW-1185">Reference proteome</keyword>
<evidence type="ECO:0000256" key="2">
    <source>
        <dbReference type="ARBA" id="ARBA00023034"/>
    </source>
</evidence>
<dbReference type="Proteomes" id="UP000184452">
    <property type="component" value="Unassembled WGS sequence"/>
</dbReference>
<gene>
    <name evidence="5" type="ORF">SAMN05421803_11160</name>
</gene>
<dbReference type="GO" id="GO:0012505">
    <property type="term" value="C:endomembrane system"/>
    <property type="evidence" value="ECO:0007669"/>
    <property type="project" value="UniProtKB-ARBA"/>
</dbReference>
<dbReference type="EMBL" id="FQZK01000011">
    <property type="protein sequence ID" value="SHJ90664.1"/>
    <property type="molecule type" value="Genomic_DNA"/>
</dbReference>
<protein>
    <submittedName>
        <fullName evidence="5">Golgi phosphoprotein 3 (GPP34)</fullName>
    </submittedName>
</protein>
<reference evidence="5 6" key="1">
    <citation type="submission" date="2016-11" db="EMBL/GenBank/DDBJ databases">
        <authorList>
            <person name="Jaros S."/>
            <person name="Januszkiewicz K."/>
            <person name="Wedrychowicz H."/>
        </authorList>
    </citation>
    <scope>NUCLEOTIDE SEQUENCE [LARGE SCALE GENOMIC DNA]</scope>
    <source>
        <strain evidence="5 6">CGMCC 4.5723</strain>
    </source>
</reference>
<keyword evidence="2" id="KW-0333">Golgi apparatus</keyword>
<evidence type="ECO:0000256" key="3">
    <source>
        <dbReference type="ARBA" id="ARBA00023121"/>
    </source>
</evidence>
<accession>A0A1M6N4P6</accession>
<proteinExistence type="predicted"/>
<keyword evidence="4" id="KW-0472">Membrane</keyword>
<evidence type="ECO:0000256" key="4">
    <source>
        <dbReference type="ARBA" id="ARBA00023136"/>
    </source>
</evidence>
<comment type="subcellular location">
    <subcellularLocation>
        <location evidence="1">Golgi apparatus membrane</location>
        <topology evidence="1">Peripheral membrane protein</topology>
        <orientation evidence="1">Cytoplasmic side</orientation>
    </subcellularLocation>
</comment>
<evidence type="ECO:0000256" key="1">
    <source>
        <dbReference type="ARBA" id="ARBA00004255"/>
    </source>
</evidence>
<dbReference type="OrthoDB" id="4321663at2"/>
<dbReference type="InterPro" id="IPR008628">
    <property type="entry name" value="GPP34-like"/>
</dbReference>
<sequence>MTLHAGDISERTGAPLLAEDVLLVLFQPDSGTIAGENTLFYVLGGAVLTELGIEGNVEIGEHRLGGAQVRAVQGNAPDDELLRSGWDYVSDKPRNAQTVLAAVGPGLRGPLLDRLVGRGDIRREKRRALGLFTTTALEDGSGRRAGLVESVRAVLEDGEPPEPRVAALAALVSASGSLPQLHKEIPWNSDVITRAKALEQGDWGAGAAAEAVTRTTTAIVVNATVSAMVAANVISPQG</sequence>
<dbReference type="AlphaFoldDB" id="A0A1M6N4P6"/>
<organism evidence="5 6">
    <name type="scientific">Nocardiopsis flavescens</name>
    <dbReference type="NCBI Taxonomy" id="758803"/>
    <lineage>
        <taxon>Bacteria</taxon>
        <taxon>Bacillati</taxon>
        <taxon>Actinomycetota</taxon>
        <taxon>Actinomycetes</taxon>
        <taxon>Streptosporangiales</taxon>
        <taxon>Nocardiopsidaceae</taxon>
        <taxon>Nocardiopsis</taxon>
    </lineage>
</organism>
<keyword evidence="3" id="KW-0446">Lipid-binding</keyword>
<dbReference type="RefSeq" id="WP_073380569.1">
    <property type="nucleotide sequence ID" value="NZ_FQZK01000011.1"/>
</dbReference>
<dbReference type="Gene3D" id="1.10.3630.10">
    <property type="entry name" value="yeast vps74-n-term truncation variant domain like"/>
    <property type="match status" value="1"/>
</dbReference>
<dbReference type="Pfam" id="PF05719">
    <property type="entry name" value="GPP34"/>
    <property type="match status" value="1"/>
</dbReference>
<dbReference type="GO" id="GO:0005737">
    <property type="term" value="C:cytoplasm"/>
    <property type="evidence" value="ECO:0007669"/>
    <property type="project" value="UniProtKB-ARBA"/>
</dbReference>
<dbReference type="InterPro" id="IPR038261">
    <property type="entry name" value="GPP34-like_sf"/>
</dbReference>
<dbReference type="GO" id="GO:0070273">
    <property type="term" value="F:phosphatidylinositol-4-phosphate binding"/>
    <property type="evidence" value="ECO:0007669"/>
    <property type="project" value="InterPro"/>
</dbReference>
<evidence type="ECO:0000313" key="5">
    <source>
        <dbReference type="EMBL" id="SHJ90664.1"/>
    </source>
</evidence>
<evidence type="ECO:0000313" key="6">
    <source>
        <dbReference type="Proteomes" id="UP000184452"/>
    </source>
</evidence>
<name>A0A1M6N4P6_9ACTN</name>